<proteinExistence type="predicted"/>
<feature type="compositionally biased region" description="Polar residues" evidence="2">
    <location>
        <begin position="8"/>
        <end position="22"/>
    </location>
</feature>
<feature type="compositionally biased region" description="Pro residues" evidence="2">
    <location>
        <begin position="627"/>
        <end position="638"/>
    </location>
</feature>
<dbReference type="EMBL" id="KN881649">
    <property type="protein sequence ID" value="KIY51651.1"/>
    <property type="molecule type" value="Genomic_DNA"/>
</dbReference>
<reference evidence="3 4" key="1">
    <citation type="journal article" date="2015" name="Fungal Genet. Biol.">
        <title>Evolution of novel wood decay mechanisms in Agaricales revealed by the genome sequences of Fistulina hepatica and Cylindrobasidium torrendii.</title>
        <authorList>
            <person name="Floudas D."/>
            <person name="Held B.W."/>
            <person name="Riley R."/>
            <person name="Nagy L.G."/>
            <person name="Koehler G."/>
            <person name="Ransdell A.S."/>
            <person name="Younus H."/>
            <person name="Chow J."/>
            <person name="Chiniquy J."/>
            <person name="Lipzen A."/>
            <person name="Tritt A."/>
            <person name="Sun H."/>
            <person name="Haridas S."/>
            <person name="LaButti K."/>
            <person name="Ohm R.A."/>
            <person name="Kues U."/>
            <person name="Blanchette R.A."/>
            <person name="Grigoriev I.V."/>
            <person name="Minto R.E."/>
            <person name="Hibbett D.S."/>
        </authorList>
    </citation>
    <scope>NUCLEOTIDE SEQUENCE [LARGE SCALE GENOMIC DNA]</scope>
    <source>
        <strain evidence="3 4">ATCC 64428</strain>
    </source>
</reference>
<accession>A0A0D7AK24</accession>
<feature type="region of interest" description="Disordered" evidence="2">
    <location>
        <begin position="593"/>
        <end position="644"/>
    </location>
</feature>
<feature type="region of interest" description="Disordered" evidence="2">
    <location>
        <begin position="855"/>
        <end position="893"/>
    </location>
</feature>
<feature type="coiled-coil region" evidence="1">
    <location>
        <begin position="296"/>
        <end position="330"/>
    </location>
</feature>
<evidence type="ECO:0000313" key="3">
    <source>
        <dbReference type="EMBL" id="KIY51651.1"/>
    </source>
</evidence>
<feature type="region of interest" description="Disordered" evidence="2">
    <location>
        <begin position="453"/>
        <end position="472"/>
    </location>
</feature>
<feature type="compositionally biased region" description="Basic and acidic residues" evidence="2">
    <location>
        <begin position="406"/>
        <end position="415"/>
    </location>
</feature>
<feature type="region of interest" description="Disordered" evidence="2">
    <location>
        <begin position="756"/>
        <end position="784"/>
    </location>
</feature>
<gene>
    <name evidence="3" type="ORF">FISHEDRAFT_36832</name>
</gene>
<dbReference type="OrthoDB" id="4088568at2759"/>
<feature type="coiled-coil region" evidence="1">
    <location>
        <begin position="152"/>
        <end position="179"/>
    </location>
</feature>
<dbReference type="AlphaFoldDB" id="A0A0D7AK24"/>
<sequence length="943" mass="105193">MDTDGALSRSSTPETPMSSSLHRATVTIDDLTRALADYSRVSSPELPSSLPCCCGQDCVNVKAWQELKSRLERRLILSAEVGQALLQRQEAHARRHKVDVTITQDLTFETQIAQLTQEKDVLQKVRHIRDHAVWIVWHDSIFQQLDKALMNAELVEVANKSLSDEMDELRSNLSRLTTQHARSVGWESRLSTALRDRDDMQQERDSAYQRACLAESRFDALKEKMKRVQAEVRRLQDCLEDRRMVRMKSSNTLIQETKSRIRTLQQSVTRNLSLNQPTSQRFDEIMQVLESVVHDNDELKRDNGELQRFLADAREETHVLQEELEEQRANMMLRSRSGTPPNAYSGSLPTSNLRDLGMTIGRRSESMDRPRRSFEPLTPETIHTLISPESFSPTSIISPRPMSFETGRDTDAFDDERPRSRKTMLVLTKSRGIQTDFGSPLDALTAVSTLASVSSPSSHDPRSEASSFSDVPPSTPVGLIIERIAALFTRLTQADVLTLTNRLKRQKLKGDIGHLSRTTVANIIAETTELRNQFRMFLEDDRITTSCTRKDLRALFKVFKDVFNEIGSMRVVLNDVILDPSVAARVSEFSLNPAKADQEREQTQRSRESTQSGPTGWVARLFGTPGRGPPEPWSPERPGPSLRHGVGSVRAPKFVPKQRAATSASATTVEVEFSGTGAGRNITNSSAPVPSSVPMLPDSPVLPSHLQLFAGAPQPQEQWIILPKKSVHNLRPRPRTSQQRQLPTKKSFRLSRNVDAVIDHPNDPPDMAQMDDGETEGADTLGPLVERRLKRRGLSDSSMHSTFSNHAQRIEEDHDDNDDDDVNASGGGNAAHVWDGSMFQAITKRVQSLRLGVQQAEPAPVDEPASTTAAVDTSRLLSPGRNSSRSRADQISSSPSRFATLLPAFTAWTEAMDGSEARHAGSVPRDNTPFFSGVYGEDLRGRY</sequence>
<feature type="region of interest" description="Disordered" evidence="2">
    <location>
        <begin position="808"/>
        <end position="832"/>
    </location>
</feature>
<feature type="compositionally biased region" description="Polar residues" evidence="2">
    <location>
        <begin position="336"/>
        <end position="353"/>
    </location>
</feature>
<organism evidence="3 4">
    <name type="scientific">Fistulina hepatica ATCC 64428</name>
    <dbReference type="NCBI Taxonomy" id="1128425"/>
    <lineage>
        <taxon>Eukaryota</taxon>
        <taxon>Fungi</taxon>
        <taxon>Dikarya</taxon>
        <taxon>Basidiomycota</taxon>
        <taxon>Agaricomycotina</taxon>
        <taxon>Agaricomycetes</taxon>
        <taxon>Agaricomycetidae</taxon>
        <taxon>Agaricales</taxon>
        <taxon>Fistulinaceae</taxon>
        <taxon>Fistulina</taxon>
    </lineage>
</organism>
<feature type="compositionally biased region" description="Acidic residues" evidence="2">
    <location>
        <begin position="813"/>
        <end position="822"/>
    </location>
</feature>
<keyword evidence="1" id="KW-0175">Coiled coil</keyword>
<feature type="compositionally biased region" description="Basic and acidic residues" evidence="2">
    <location>
        <begin position="596"/>
        <end position="608"/>
    </location>
</feature>
<name>A0A0D7AK24_9AGAR</name>
<evidence type="ECO:0000256" key="1">
    <source>
        <dbReference type="SAM" id="Coils"/>
    </source>
</evidence>
<dbReference type="Proteomes" id="UP000054144">
    <property type="component" value="Unassembled WGS sequence"/>
</dbReference>
<feature type="region of interest" description="Disordered" evidence="2">
    <location>
        <begin position="335"/>
        <end position="355"/>
    </location>
</feature>
<evidence type="ECO:0000256" key="2">
    <source>
        <dbReference type="SAM" id="MobiDB-lite"/>
    </source>
</evidence>
<evidence type="ECO:0000313" key="4">
    <source>
        <dbReference type="Proteomes" id="UP000054144"/>
    </source>
</evidence>
<feature type="region of interest" description="Disordered" evidence="2">
    <location>
        <begin position="390"/>
        <end position="415"/>
    </location>
</feature>
<protein>
    <submittedName>
        <fullName evidence="3">Uncharacterized protein</fullName>
    </submittedName>
</protein>
<feature type="region of interest" description="Disordered" evidence="2">
    <location>
        <begin position="1"/>
        <end position="23"/>
    </location>
</feature>
<feature type="compositionally biased region" description="Low complexity" evidence="2">
    <location>
        <begin position="883"/>
        <end position="893"/>
    </location>
</feature>
<keyword evidence="4" id="KW-1185">Reference proteome</keyword>